<protein>
    <submittedName>
        <fullName evidence="1">BQ5605_C020g09064 protein</fullName>
    </submittedName>
</protein>
<dbReference type="EMBL" id="FQNC01000082">
    <property type="protein sequence ID" value="SGZ16760.1"/>
    <property type="molecule type" value="Genomic_DNA"/>
</dbReference>
<organism evidence="1 2">
    <name type="scientific">Microbotryum silenes-dioicae</name>
    <dbReference type="NCBI Taxonomy" id="796604"/>
    <lineage>
        <taxon>Eukaryota</taxon>
        <taxon>Fungi</taxon>
        <taxon>Dikarya</taxon>
        <taxon>Basidiomycota</taxon>
        <taxon>Pucciniomycotina</taxon>
        <taxon>Microbotryomycetes</taxon>
        <taxon>Microbotryales</taxon>
        <taxon>Microbotryaceae</taxon>
        <taxon>Microbotryum</taxon>
    </lineage>
</organism>
<gene>
    <name evidence="1" type="primary">BQ5605_C020g09064</name>
    <name evidence="1" type="ORF">BQ5605_C020G09064</name>
</gene>
<sequence length="76" mass="8505">MCVGSWAGVADDDAALYLLSCCTFRSHHRLQLCIHNWNIYSIVGLSYSAQPSKVVPAKRRATGTRETIYLDDDDEV</sequence>
<evidence type="ECO:0000313" key="2">
    <source>
        <dbReference type="Proteomes" id="UP000249464"/>
    </source>
</evidence>
<evidence type="ECO:0000313" key="1">
    <source>
        <dbReference type="EMBL" id="SGZ16760.1"/>
    </source>
</evidence>
<name>A0A2X0PKA7_9BASI</name>
<dbReference type="Proteomes" id="UP000249464">
    <property type="component" value="Unassembled WGS sequence"/>
</dbReference>
<proteinExistence type="predicted"/>
<accession>A0A2X0PKA7</accession>
<reference evidence="1 2" key="1">
    <citation type="submission" date="2016-11" db="EMBL/GenBank/DDBJ databases">
        <authorList>
            <person name="Jaros S."/>
            <person name="Januszkiewicz K."/>
            <person name="Wedrychowicz H."/>
        </authorList>
    </citation>
    <scope>NUCLEOTIDE SEQUENCE [LARGE SCALE GENOMIC DNA]</scope>
</reference>
<dbReference type="AlphaFoldDB" id="A0A2X0PKA7"/>
<keyword evidence="2" id="KW-1185">Reference proteome</keyword>